<feature type="transmembrane region" description="Helical" evidence="7">
    <location>
        <begin position="101"/>
        <end position="122"/>
    </location>
</feature>
<name>A0A3E3K3C7_9FIRM</name>
<keyword evidence="5 7" id="KW-1133">Transmembrane helix</keyword>
<evidence type="ECO:0000256" key="6">
    <source>
        <dbReference type="ARBA" id="ARBA00023136"/>
    </source>
</evidence>
<dbReference type="PANTHER" id="PTHR30465">
    <property type="entry name" value="INNER MEMBRANE ABC TRANSPORTER"/>
    <property type="match status" value="1"/>
</dbReference>
<dbReference type="InterPro" id="IPR035906">
    <property type="entry name" value="MetI-like_sf"/>
</dbReference>
<organism evidence="9 10">
    <name type="scientific">Sellimonas intestinalis</name>
    <dbReference type="NCBI Taxonomy" id="1653434"/>
    <lineage>
        <taxon>Bacteria</taxon>
        <taxon>Bacillati</taxon>
        <taxon>Bacillota</taxon>
        <taxon>Clostridia</taxon>
        <taxon>Lachnospirales</taxon>
        <taxon>Lachnospiraceae</taxon>
        <taxon>Sellimonas</taxon>
    </lineage>
</organism>
<keyword evidence="10" id="KW-1185">Reference proteome</keyword>
<proteinExistence type="inferred from homology"/>
<dbReference type="SUPFAM" id="SSF161098">
    <property type="entry name" value="MetI-like"/>
    <property type="match status" value="1"/>
</dbReference>
<evidence type="ECO:0000256" key="4">
    <source>
        <dbReference type="ARBA" id="ARBA00022692"/>
    </source>
</evidence>
<keyword evidence="6 7" id="KW-0472">Membrane</keyword>
<dbReference type="OrthoDB" id="9806409at2"/>
<accession>A0A3E3K3C7</accession>
<comment type="similarity">
    <text evidence="7">Belongs to the binding-protein-dependent transport system permease family.</text>
</comment>
<evidence type="ECO:0000256" key="3">
    <source>
        <dbReference type="ARBA" id="ARBA00022475"/>
    </source>
</evidence>
<evidence type="ECO:0000256" key="5">
    <source>
        <dbReference type="ARBA" id="ARBA00022989"/>
    </source>
</evidence>
<keyword evidence="4 7" id="KW-0812">Transmembrane</keyword>
<protein>
    <submittedName>
        <fullName evidence="9">ABC transporter permease</fullName>
    </submittedName>
</protein>
<dbReference type="Pfam" id="PF00528">
    <property type="entry name" value="BPD_transp_1"/>
    <property type="match status" value="1"/>
</dbReference>
<feature type="domain" description="ABC transmembrane type-1" evidence="8">
    <location>
        <begin position="95"/>
        <end position="299"/>
    </location>
</feature>
<reference evidence="9 10" key="1">
    <citation type="submission" date="2018-08" db="EMBL/GenBank/DDBJ databases">
        <title>A genome reference for cultivated species of the human gut microbiota.</title>
        <authorList>
            <person name="Zou Y."/>
            <person name="Xue W."/>
            <person name="Luo G."/>
        </authorList>
    </citation>
    <scope>NUCLEOTIDE SEQUENCE [LARGE SCALE GENOMIC DNA]</scope>
    <source>
        <strain evidence="9 10">AF37-2AT</strain>
    </source>
</reference>
<comment type="subcellular location">
    <subcellularLocation>
        <location evidence="1 7">Cell membrane</location>
        <topology evidence="1 7">Multi-pass membrane protein</topology>
    </subcellularLocation>
</comment>
<evidence type="ECO:0000313" key="9">
    <source>
        <dbReference type="EMBL" id="RGE88035.1"/>
    </source>
</evidence>
<keyword evidence="3" id="KW-1003">Cell membrane</keyword>
<feature type="transmembrane region" description="Helical" evidence="7">
    <location>
        <begin position="242"/>
        <end position="260"/>
    </location>
</feature>
<feature type="transmembrane region" description="Helical" evidence="7">
    <location>
        <begin position="280"/>
        <end position="306"/>
    </location>
</feature>
<feature type="transmembrane region" description="Helical" evidence="7">
    <location>
        <begin position="134"/>
        <end position="157"/>
    </location>
</feature>
<evidence type="ECO:0000256" key="2">
    <source>
        <dbReference type="ARBA" id="ARBA00022448"/>
    </source>
</evidence>
<evidence type="ECO:0000259" key="8">
    <source>
        <dbReference type="PROSITE" id="PS50928"/>
    </source>
</evidence>
<keyword evidence="2 7" id="KW-0813">Transport</keyword>
<dbReference type="GO" id="GO:0055085">
    <property type="term" value="P:transmembrane transport"/>
    <property type="evidence" value="ECO:0007669"/>
    <property type="project" value="InterPro"/>
</dbReference>
<feature type="transmembrane region" description="Helical" evidence="7">
    <location>
        <begin position="177"/>
        <end position="199"/>
    </location>
</feature>
<dbReference type="CDD" id="cd06261">
    <property type="entry name" value="TM_PBP2"/>
    <property type="match status" value="1"/>
</dbReference>
<dbReference type="Proteomes" id="UP000261080">
    <property type="component" value="Unassembled WGS sequence"/>
</dbReference>
<evidence type="ECO:0000256" key="7">
    <source>
        <dbReference type="RuleBase" id="RU363032"/>
    </source>
</evidence>
<dbReference type="PANTHER" id="PTHR30465:SF0">
    <property type="entry name" value="OLIGOPEPTIDE TRANSPORT SYSTEM PERMEASE PROTEIN APPB"/>
    <property type="match status" value="1"/>
</dbReference>
<dbReference type="GeneID" id="97191502"/>
<feature type="transmembrane region" description="Helical" evidence="7">
    <location>
        <begin position="9"/>
        <end position="30"/>
    </location>
</feature>
<dbReference type="AlphaFoldDB" id="A0A3E3K3C7"/>
<dbReference type="EMBL" id="QVLX01000003">
    <property type="protein sequence ID" value="RGE88035.1"/>
    <property type="molecule type" value="Genomic_DNA"/>
</dbReference>
<comment type="caution">
    <text evidence="9">The sequence shown here is derived from an EMBL/GenBank/DDBJ whole genome shotgun (WGS) entry which is preliminary data.</text>
</comment>
<dbReference type="Gene3D" id="1.10.3720.10">
    <property type="entry name" value="MetI-like"/>
    <property type="match status" value="1"/>
</dbReference>
<dbReference type="InterPro" id="IPR000515">
    <property type="entry name" value="MetI-like"/>
</dbReference>
<evidence type="ECO:0000313" key="10">
    <source>
        <dbReference type="Proteomes" id="UP000261080"/>
    </source>
</evidence>
<dbReference type="GO" id="GO:0005886">
    <property type="term" value="C:plasma membrane"/>
    <property type="evidence" value="ECO:0007669"/>
    <property type="project" value="UniProtKB-SubCell"/>
</dbReference>
<sequence>MVKYVIQRLIAAFFTFVVILIVVFFVLHSMPGDIIDFSPKLDPAIREMIMDKYHLNDSLIEQFQYTMADYLHFDFGYSLKVRPGVPVFQCVLERLPVTIQLNYFAAFFILPFGLFFGITMAIKKDTIYDHIAGSFVILLISVPSFVLAALMQYFLGYKLGWFPLVLETEESLSWSKFYSMILPIMALGFGGIASIARTLRAELAEVLTMDFMLLARAKGLNYRQTILRHALRNSCVPLASTFLYLFLGVLSSSLVIEQIFGVPGLSKTLLQSINGKDHWLTMGIVIFYVLIGLLMAILADLSYGVVDPRIRMGGKKDD</sequence>
<evidence type="ECO:0000256" key="1">
    <source>
        <dbReference type="ARBA" id="ARBA00004651"/>
    </source>
</evidence>
<gene>
    <name evidence="9" type="ORF">DW016_08025</name>
</gene>
<dbReference type="PROSITE" id="PS50928">
    <property type="entry name" value="ABC_TM1"/>
    <property type="match status" value="1"/>
</dbReference>
<dbReference type="RefSeq" id="WP_024731530.1">
    <property type="nucleotide sequence ID" value="NZ_BAABYU010000001.1"/>
</dbReference>